<evidence type="ECO:0000313" key="2">
    <source>
        <dbReference type="Proteomes" id="UP001348369"/>
    </source>
</evidence>
<keyword evidence="2" id="KW-1185">Reference proteome</keyword>
<dbReference type="Proteomes" id="UP001348369">
    <property type="component" value="Chromosome"/>
</dbReference>
<accession>A0ACD4ZPU4</accession>
<sequence>MPQNTSRGYPYPLYTEPQNPPGDLQALATAVNTDVAVLDAARLAALDEPTVRVGSSTTQNVNGSTVTPLTWSAASYDNAGMWSSGSPTVITFTVTGIYLLSARLEVAVSGTATEVGTYTQMVTSGAFGPTPVAQSLRMSQTAPTRPDLYAIYYVAAVGETLGVSFFHDHTTAKSVGARNLTATRISIIGGLP</sequence>
<organism evidence="1 2">
    <name type="scientific">Streptomyces scopuliridis</name>
    <dbReference type="NCBI Taxonomy" id="452529"/>
    <lineage>
        <taxon>Bacteria</taxon>
        <taxon>Bacillati</taxon>
        <taxon>Actinomycetota</taxon>
        <taxon>Actinomycetes</taxon>
        <taxon>Kitasatosporales</taxon>
        <taxon>Streptomycetaceae</taxon>
        <taxon>Streptomyces</taxon>
    </lineage>
</organism>
<evidence type="ECO:0000313" key="1">
    <source>
        <dbReference type="EMBL" id="WSC00047.1"/>
    </source>
</evidence>
<name>A0ACD4ZPU4_9ACTN</name>
<proteinExistence type="predicted"/>
<gene>
    <name evidence="1" type="ORF">OG835_25680</name>
</gene>
<dbReference type="EMBL" id="CP109109">
    <property type="protein sequence ID" value="WSC00047.1"/>
    <property type="molecule type" value="Genomic_DNA"/>
</dbReference>
<reference evidence="1" key="1">
    <citation type="submission" date="2022-10" db="EMBL/GenBank/DDBJ databases">
        <title>The complete genomes of actinobacterial strains from the NBC collection.</title>
        <authorList>
            <person name="Joergensen T.S."/>
            <person name="Alvarez Arevalo M."/>
            <person name="Sterndorff E.B."/>
            <person name="Faurdal D."/>
            <person name="Vuksanovic O."/>
            <person name="Mourched A.-S."/>
            <person name="Charusanti P."/>
            <person name="Shaw S."/>
            <person name="Blin K."/>
            <person name="Weber T."/>
        </authorList>
    </citation>
    <scope>NUCLEOTIDE SEQUENCE</scope>
    <source>
        <strain evidence="1">NBC 01771</strain>
    </source>
</reference>
<protein>
    <submittedName>
        <fullName evidence="1">Uncharacterized protein</fullName>
    </submittedName>
</protein>